<reference evidence="1" key="5">
    <citation type="journal article" date="2021" name="G3 (Bethesda)">
        <title>Aegilops tauschii genome assembly Aet v5.0 features greater sequence contiguity and improved annotation.</title>
        <authorList>
            <person name="Wang L."/>
            <person name="Zhu T."/>
            <person name="Rodriguez J.C."/>
            <person name="Deal K.R."/>
            <person name="Dubcovsky J."/>
            <person name="McGuire P.E."/>
            <person name="Lux T."/>
            <person name="Spannagl M."/>
            <person name="Mayer K.F.X."/>
            <person name="Baldrich P."/>
            <person name="Meyers B.C."/>
            <person name="Huo N."/>
            <person name="Gu Y.Q."/>
            <person name="Zhou H."/>
            <person name="Devos K.M."/>
            <person name="Bennetzen J.L."/>
            <person name="Unver T."/>
            <person name="Budak H."/>
            <person name="Gulick P.J."/>
            <person name="Galiba G."/>
            <person name="Kalapos B."/>
            <person name="Nelson D.R."/>
            <person name="Li P."/>
            <person name="You F.M."/>
            <person name="Luo M.C."/>
            <person name="Dvorak J."/>
        </authorList>
    </citation>
    <scope>NUCLEOTIDE SEQUENCE [LARGE SCALE GENOMIC DNA]</scope>
    <source>
        <strain evidence="1">cv. AL8/78</strain>
    </source>
</reference>
<protein>
    <recommendedName>
        <fullName evidence="3">Reverse transcriptase domain-containing protein</fullName>
    </recommendedName>
</protein>
<evidence type="ECO:0000313" key="2">
    <source>
        <dbReference type="Proteomes" id="UP000015105"/>
    </source>
</evidence>
<dbReference type="AlphaFoldDB" id="A0A453ECS1"/>
<evidence type="ECO:0000313" key="1">
    <source>
        <dbReference type="EnsemblPlants" id="AET3Gv20296500.1"/>
    </source>
</evidence>
<name>A0A453ECS1_AEGTS</name>
<accession>A0A453ECS1</accession>
<reference evidence="1" key="3">
    <citation type="journal article" date="2017" name="Nature">
        <title>Genome sequence of the progenitor of the wheat D genome Aegilops tauschii.</title>
        <authorList>
            <person name="Luo M.C."/>
            <person name="Gu Y.Q."/>
            <person name="Puiu D."/>
            <person name="Wang H."/>
            <person name="Twardziok S.O."/>
            <person name="Deal K.R."/>
            <person name="Huo N."/>
            <person name="Zhu T."/>
            <person name="Wang L."/>
            <person name="Wang Y."/>
            <person name="McGuire P.E."/>
            <person name="Liu S."/>
            <person name="Long H."/>
            <person name="Ramasamy R.K."/>
            <person name="Rodriguez J.C."/>
            <person name="Van S.L."/>
            <person name="Yuan L."/>
            <person name="Wang Z."/>
            <person name="Xia Z."/>
            <person name="Xiao L."/>
            <person name="Anderson O.D."/>
            <person name="Ouyang S."/>
            <person name="Liang Y."/>
            <person name="Zimin A.V."/>
            <person name="Pertea G."/>
            <person name="Qi P."/>
            <person name="Bennetzen J.L."/>
            <person name="Dai X."/>
            <person name="Dawson M.W."/>
            <person name="Muller H.G."/>
            <person name="Kugler K."/>
            <person name="Rivarola-Duarte L."/>
            <person name="Spannagl M."/>
            <person name="Mayer K.F.X."/>
            <person name="Lu F.H."/>
            <person name="Bevan M.W."/>
            <person name="Leroy P."/>
            <person name="Li P."/>
            <person name="You F.M."/>
            <person name="Sun Q."/>
            <person name="Liu Z."/>
            <person name="Lyons E."/>
            <person name="Wicker T."/>
            <person name="Salzberg S.L."/>
            <person name="Devos K.M."/>
            <person name="Dvorak J."/>
        </authorList>
    </citation>
    <scope>NUCLEOTIDE SEQUENCE [LARGE SCALE GENOMIC DNA]</scope>
    <source>
        <strain evidence="1">cv. AL8/78</strain>
    </source>
</reference>
<evidence type="ECO:0008006" key="3">
    <source>
        <dbReference type="Google" id="ProtNLM"/>
    </source>
</evidence>
<dbReference type="PANTHER" id="PTHR33116">
    <property type="entry name" value="REVERSE TRANSCRIPTASE ZINC-BINDING DOMAIN-CONTAINING PROTEIN-RELATED-RELATED"/>
    <property type="match status" value="1"/>
</dbReference>
<reference evidence="1" key="4">
    <citation type="submission" date="2019-03" db="UniProtKB">
        <authorList>
            <consortium name="EnsemblPlants"/>
        </authorList>
    </citation>
    <scope>IDENTIFICATION</scope>
</reference>
<dbReference type="Proteomes" id="UP000015105">
    <property type="component" value="Chromosome 3D"/>
</dbReference>
<sequence>FLDKYCSASGQRINHDKSSIFFSKGCLGQVREAVKNSLQVHNETLSERYLGMPTNVGQSKNGTFKYLRDRVWEKIK</sequence>
<keyword evidence="2" id="KW-1185">Reference proteome</keyword>
<reference evidence="2" key="2">
    <citation type="journal article" date="2017" name="Nat. Plants">
        <title>The Aegilops tauschii genome reveals multiple impacts of transposons.</title>
        <authorList>
            <person name="Zhao G."/>
            <person name="Zou C."/>
            <person name="Li K."/>
            <person name="Wang K."/>
            <person name="Li T."/>
            <person name="Gao L."/>
            <person name="Zhang X."/>
            <person name="Wang H."/>
            <person name="Yang Z."/>
            <person name="Liu X."/>
            <person name="Jiang W."/>
            <person name="Mao L."/>
            <person name="Kong X."/>
            <person name="Jiao Y."/>
            <person name="Jia J."/>
        </authorList>
    </citation>
    <scope>NUCLEOTIDE SEQUENCE [LARGE SCALE GENOMIC DNA]</scope>
    <source>
        <strain evidence="2">cv. AL8/78</strain>
    </source>
</reference>
<dbReference type="EnsemblPlants" id="AET3Gv20296500.1">
    <property type="protein sequence ID" value="AET3Gv20296500.1"/>
    <property type="gene ID" value="AET3Gv20296500"/>
</dbReference>
<reference evidence="2" key="1">
    <citation type="journal article" date="2014" name="Science">
        <title>Ancient hybridizations among the ancestral genomes of bread wheat.</title>
        <authorList>
            <consortium name="International Wheat Genome Sequencing Consortium,"/>
            <person name="Marcussen T."/>
            <person name="Sandve S.R."/>
            <person name="Heier L."/>
            <person name="Spannagl M."/>
            <person name="Pfeifer M."/>
            <person name="Jakobsen K.S."/>
            <person name="Wulff B.B."/>
            <person name="Steuernagel B."/>
            <person name="Mayer K.F."/>
            <person name="Olsen O.A."/>
        </authorList>
    </citation>
    <scope>NUCLEOTIDE SEQUENCE [LARGE SCALE GENOMIC DNA]</scope>
    <source>
        <strain evidence="2">cv. AL8/78</strain>
    </source>
</reference>
<organism evidence="1 2">
    <name type="scientific">Aegilops tauschii subsp. strangulata</name>
    <name type="common">Goatgrass</name>
    <dbReference type="NCBI Taxonomy" id="200361"/>
    <lineage>
        <taxon>Eukaryota</taxon>
        <taxon>Viridiplantae</taxon>
        <taxon>Streptophyta</taxon>
        <taxon>Embryophyta</taxon>
        <taxon>Tracheophyta</taxon>
        <taxon>Spermatophyta</taxon>
        <taxon>Magnoliopsida</taxon>
        <taxon>Liliopsida</taxon>
        <taxon>Poales</taxon>
        <taxon>Poaceae</taxon>
        <taxon>BOP clade</taxon>
        <taxon>Pooideae</taxon>
        <taxon>Triticodae</taxon>
        <taxon>Triticeae</taxon>
        <taxon>Triticinae</taxon>
        <taxon>Aegilops</taxon>
    </lineage>
</organism>
<dbReference type="PANTHER" id="PTHR33116:SF86">
    <property type="entry name" value="REVERSE TRANSCRIPTASE DOMAIN-CONTAINING PROTEIN"/>
    <property type="match status" value="1"/>
</dbReference>
<dbReference type="Gramene" id="AET3Gv20296500.1">
    <property type="protein sequence ID" value="AET3Gv20296500.1"/>
    <property type="gene ID" value="AET3Gv20296500"/>
</dbReference>
<proteinExistence type="predicted"/>